<dbReference type="GO" id="GO:0006285">
    <property type="term" value="P:base-excision repair, AP site formation"/>
    <property type="evidence" value="ECO:0007669"/>
    <property type="project" value="TreeGrafter"/>
</dbReference>
<evidence type="ECO:0000256" key="3">
    <source>
        <dbReference type="ARBA" id="ARBA00022763"/>
    </source>
</evidence>
<dbReference type="InterPro" id="IPR051912">
    <property type="entry name" value="Alkylbase_DNA_Glycosylase/TA"/>
</dbReference>
<keyword evidence="4" id="KW-0234">DNA repair</keyword>
<sequence>MKPPKPKAQSPASGGGVIFSDPHMQTLRALHGPAPFHPNPVKIQPAFRTLVSSIVGQQLSGKAAETIWRRLEARFPLQPEVLGVAEGQELQALGLSKAKAAYIRDLSHFALRGGLEGLEGLPDGEIVARLIQVKGIGVWTAQMYLMFGLGRPDVWPILDLGVRKGAERLYGPLDRQGLEALGERFQPHRSHAAWYLWRVLETP</sequence>
<dbReference type="Gene3D" id="1.10.1670.40">
    <property type="match status" value="1"/>
</dbReference>
<dbReference type="GO" id="GO:0032993">
    <property type="term" value="C:protein-DNA complex"/>
    <property type="evidence" value="ECO:0007669"/>
    <property type="project" value="TreeGrafter"/>
</dbReference>
<proteinExistence type="predicted"/>
<keyword evidence="7" id="KW-1185">Reference proteome</keyword>
<dbReference type="PANTHER" id="PTHR43003">
    <property type="entry name" value="DNA-3-METHYLADENINE GLYCOSYLASE"/>
    <property type="match status" value="1"/>
</dbReference>
<protein>
    <recommendedName>
        <fullName evidence="2">DNA-3-methyladenine glycosylase II</fullName>
        <ecNumber evidence="2">3.2.2.21</ecNumber>
    </recommendedName>
</protein>
<dbReference type="Gene3D" id="1.10.340.30">
    <property type="entry name" value="Hypothetical protein, domain 2"/>
    <property type="match status" value="1"/>
</dbReference>
<dbReference type="SMART" id="SM00478">
    <property type="entry name" value="ENDO3c"/>
    <property type="match status" value="1"/>
</dbReference>
<evidence type="ECO:0000259" key="5">
    <source>
        <dbReference type="SMART" id="SM00478"/>
    </source>
</evidence>
<reference evidence="6 7" key="1">
    <citation type="submission" date="2018-08" db="EMBL/GenBank/DDBJ databases">
        <title>Meiothermus granaticius genome AF-68 sequencing project.</title>
        <authorList>
            <person name="Da Costa M.S."/>
            <person name="Albuquerque L."/>
            <person name="Raposo P."/>
            <person name="Froufe H.J.C."/>
            <person name="Barroso C.S."/>
            <person name="Egas C."/>
        </authorList>
    </citation>
    <scope>NUCLEOTIDE SEQUENCE [LARGE SCALE GENOMIC DNA]</scope>
    <source>
        <strain evidence="6 7">AF-68</strain>
    </source>
</reference>
<dbReference type="PANTHER" id="PTHR43003:SF5">
    <property type="entry name" value="DNA-3-METHYLADENINE GLYCOSYLASE"/>
    <property type="match status" value="1"/>
</dbReference>
<dbReference type="EC" id="3.2.2.21" evidence="2"/>
<evidence type="ECO:0000313" key="7">
    <source>
        <dbReference type="Proteomes" id="UP000266178"/>
    </source>
</evidence>
<dbReference type="Pfam" id="PF00730">
    <property type="entry name" value="HhH-GPD"/>
    <property type="match status" value="1"/>
</dbReference>
<dbReference type="GO" id="GO:0043916">
    <property type="term" value="F:DNA-7-methylguanine glycosylase activity"/>
    <property type="evidence" value="ECO:0007669"/>
    <property type="project" value="TreeGrafter"/>
</dbReference>
<evidence type="ECO:0000256" key="1">
    <source>
        <dbReference type="ARBA" id="ARBA00000086"/>
    </source>
</evidence>
<dbReference type="InterPro" id="IPR003265">
    <property type="entry name" value="HhH-GPD_domain"/>
</dbReference>
<dbReference type="EMBL" id="QWLB01000026">
    <property type="protein sequence ID" value="RIH92049.1"/>
    <property type="molecule type" value="Genomic_DNA"/>
</dbReference>
<gene>
    <name evidence="6" type="primary">alkA</name>
    <name evidence="6" type="ORF">Mgrana_02019</name>
</gene>
<accession>A0A399F9V6</accession>
<dbReference type="InterPro" id="IPR011257">
    <property type="entry name" value="DNA_glycosylase"/>
</dbReference>
<evidence type="ECO:0000256" key="2">
    <source>
        <dbReference type="ARBA" id="ARBA00012000"/>
    </source>
</evidence>
<dbReference type="SUPFAM" id="SSF48150">
    <property type="entry name" value="DNA-glycosylase"/>
    <property type="match status" value="1"/>
</dbReference>
<dbReference type="GO" id="GO:0032131">
    <property type="term" value="F:alkylated DNA binding"/>
    <property type="evidence" value="ECO:0007669"/>
    <property type="project" value="TreeGrafter"/>
</dbReference>
<organism evidence="6 7">
    <name type="scientific">Meiothermus granaticius NBRC 107808</name>
    <dbReference type="NCBI Taxonomy" id="1227551"/>
    <lineage>
        <taxon>Bacteria</taxon>
        <taxon>Thermotogati</taxon>
        <taxon>Deinococcota</taxon>
        <taxon>Deinococci</taxon>
        <taxon>Thermales</taxon>
        <taxon>Thermaceae</taxon>
        <taxon>Meiothermus</taxon>
    </lineage>
</organism>
<evidence type="ECO:0000256" key="4">
    <source>
        <dbReference type="ARBA" id="ARBA00023204"/>
    </source>
</evidence>
<dbReference type="GO" id="GO:0008725">
    <property type="term" value="F:DNA-3-methyladenine glycosylase activity"/>
    <property type="evidence" value="ECO:0007669"/>
    <property type="project" value="TreeGrafter"/>
</dbReference>
<comment type="catalytic activity">
    <reaction evidence="1">
        <text>Hydrolysis of alkylated DNA, releasing 3-methyladenine, 3-methylguanine, 7-methylguanine and 7-methyladenine.</text>
        <dbReference type="EC" id="3.2.2.21"/>
    </reaction>
</comment>
<name>A0A399F9V6_9DEIN</name>
<keyword evidence="3" id="KW-0227">DNA damage</keyword>
<comment type="caution">
    <text evidence="6">The sequence shown here is derived from an EMBL/GenBank/DDBJ whole genome shotgun (WGS) entry which is preliminary data.</text>
</comment>
<dbReference type="CDD" id="cd00056">
    <property type="entry name" value="ENDO3c"/>
    <property type="match status" value="1"/>
</dbReference>
<dbReference type="Proteomes" id="UP000266178">
    <property type="component" value="Unassembled WGS sequence"/>
</dbReference>
<dbReference type="AlphaFoldDB" id="A0A399F9V6"/>
<dbReference type="RefSeq" id="WP_371862045.1">
    <property type="nucleotide sequence ID" value="NZ_BJXM01000001.1"/>
</dbReference>
<dbReference type="GO" id="GO:0006307">
    <property type="term" value="P:DNA alkylation repair"/>
    <property type="evidence" value="ECO:0007669"/>
    <property type="project" value="TreeGrafter"/>
</dbReference>
<evidence type="ECO:0000313" key="6">
    <source>
        <dbReference type="EMBL" id="RIH92049.1"/>
    </source>
</evidence>
<feature type="domain" description="HhH-GPD" evidence="5">
    <location>
        <begin position="55"/>
        <end position="201"/>
    </location>
</feature>